<comment type="similarity">
    <text evidence="2">Belongs to the MSOX/MTOX family.</text>
</comment>
<evidence type="ECO:0000256" key="1">
    <source>
        <dbReference type="ARBA" id="ARBA00001974"/>
    </source>
</evidence>
<name>A0ABY7DZM9_MYAAR</name>
<keyword evidence="4" id="KW-0274">FAD</keyword>
<dbReference type="PANTHER" id="PTHR10961">
    <property type="entry name" value="PEROXISOMAL SARCOSINE OXIDASE"/>
    <property type="match status" value="1"/>
</dbReference>
<dbReference type="SUPFAM" id="SSF51905">
    <property type="entry name" value="FAD/NAD(P)-binding domain"/>
    <property type="match status" value="1"/>
</dbReference>
<organism evidence="9 10">
    <name type="scientific">Mya arenaria</name>
    <name type="common">Soft-shell clam</name>
    <dbReference type="NCBI Taxonomy" id="6604"/>
    <lineage>
        <taxon>Eukaryota</taxon>
        <taxon>Metazoa</taxon>
        <taxon>Spiralia</taxon>
        <taxon>Lophotrochozoa</taxon>
        <taxon>Mollusca</taxon>
        <taxon>Bivalvia</taxon>
        <taxon>Autobranchia</taxon>
        <taxon>Heteroconchia</taxon>
        <taxon>Euheterodonta</taxon>
        <taxon>Imparidentia</taxon>
        <taxon>Neoheterodontei</taxon>
        <taxon>Myida</taxon>
        <taxon>Myoidea</taxon>
        <taxon>Myidae</taxon>
        <taxon>Mya</taxon>
    </lineage>
</organism>
<sequence length="348" mass="38623">MQADMTGQRRKFDYIVVGLGGIGSAALYWLSRKAGADVLGIEQYELGHSNGGSQDHSRIMWDVIEEESGIQVVWRTGGLLLAKKGESDQIARQYADAMAANKIPYQWLSGTQLHDRYPQFQTDEKYVAVYQKDGGLVDAATGNAVHVQLARGRGASVIENCPVLRLTRNKDGAWINHVVGSIGVHIPVYVTQEQVTYLATPNMKDYVKDKFPIWIYHSKTHDFYGMPIHGNTGAKIGVDAGGPVVTPATRSFIPDPKREQACLDLLNEILPTTCLYTMPPDRNFVIDTCLLGKILSELALDGRTDYDIRPFTMEREALTDPDFQPVFFMGASKLPQSKKSDDLDKAKL</sequence>
<evidence type="ECO:0000313" key="10">
    <source>
        <dbReference type="Proteomes" id="UP001164746"/>
    </source>
</evidence>
<evidence type="ECO:0000256" key="6">
    <source>
        <dbReference type="SAM" id="Phobius"/>
    </source>
</evidence>
<keyword evidence="6" id="KW-0812">Transmembrane</keyword>
<dbReference type="InterPro" id="IPR036188">
    <property type="entry name" value="FAD/NAD-bd_sf"/>
</dbReference>
<dbReference type="Proteomes" id="UP001164746">
    <property type="component" value="Chromosome 4"/>
</dbReference>
<reference evidence="9" key="1">
    <citation type="submission" date="2022-11" db="EMBL/GenBank/DDBJ databases">
        <title>Centuries of genome instability and evolution in soft-shell clam transmissible cancer (bioRxiv).</title>
        <authorList>
            <person name="Hart S.F.M."/>
            <person name="Yonemitsu M.A."/>
            <person name="Giersch R.M."/>
            <person name="Beal B.F."/>
            <person name="Arriagada G."/>
            <person name="Davis B.W."/>
            <person name="Ostrander E.A."/>
            <person name="Goff S.P."/>
            <person name="Metzger M.J."/>
        </authorList>
    </citation>
    <scope>NUCLEOTIDE SEQUENCE</scope>
    <source>
        <strain evidence="9">MELC-2E11</strain>
        <tissue evidence="9">Siphon/mantle</tissue>
    </source>
</reference>
<feature type="domain" description="FAD dependent oxidoreductase" evidence="7">
    <location>
        <begin position="13"/>
        <end position="287"/>
    </location>
</feature>
<dbReference type="PANTHER" id="PTHR10961:SF7">
    <property type="entry name" value="FAD DEPENDENT OXIDOREDUCTASE DOMAIN-CONTAINING PROTEIN"/>
    <property type="match status" value="1"/>
</dbReference>
<evidence type="ECO:0000313" key="8">
    <source>
        <dbReference type="EMBL" id="WAR01568.1"/>
    </source>
</evidence>
<dbReference type="InterPro" id="IPR006076">
    <property type="entry name" value="FAD-dep_OxRdtase"/>
</dbReference>
<protein>
    <submittedName>
        <fullName evidence="9">MSOX-like protein</fullName>
    </submittedName>
</protein>
<dbReference type="EMBL" id="CP111015">
    <property type="protein sequence ID" value="WAR01568.1"/>
    <property type="molecule type" value="Genomic_DNA"/>
</dbReference>
<keyword evidence="6" id="KW-1133">Transmembrane helix</keyword>
<keyword evidence="10" id="KW-1185">Reference proteome</keyword>
<evidence type="ECO:0000313" key="9">
    <source>
        <dbReference type="EMBL" id="WAR01594.1"/>
    </source>
</evidence>
<dbReference type="Pfam" id="PF01266">
    <property type="entry name" value="DAO"/>
    <property type="match status" value="1"/>
</dbReference>
<dbReference type="EMBL" id="CP111015">
    <property type="protein sequence ID" value="WAR01594.1"/>
    <property type="molecule type" value="Genomic_DNA"/>
</dbReference>
<evidence type="ECO:0000256" key="5">
    <source>
        <dbReference type="ARBA" id="ARBA00023002"/>
    </source>
</evidence>
<accession>A0ABY7DZM9</accession>
<keyword evidence="3" id="KW-0285">Flavoprotein</keyword>
<gene>
    <name evidence="8" type="ORF">MAR_008126</name>
    <name evidence="9" type="ORF">MAR_008152</name>
</gene>
<evidence type="ECO:0000256" key="2">
    <source>
        <dbReference type="ARBA" id="ARBA00010989"/>
    </source>
</evidence>
<dbReference type="Gene3D" id="3.50.50.60">
    <property type="entry name" value="FAD/NAD(P)-binding domain"/>
    <property type="match status" value="1"/>
</dbReference>
<dbReference type="SUPFAM" id="SSF54373">
    <property type="entry name" value="FAD-linked reductases, C-terminal domain"/>
    <property type="match status" value="1"/>
</dbReference>
<evidence type="ECO:0000256" key="4">
    <source>
        <dbReference type="ARBA" id="ARBA00022827"/>
    </source>
</evidence>
<comment type="cofactor">
    <cofactor evidence="1">
        <name>FAD</name>
        <dbReference type="ChEBI" id="CHEBI:57692"/>
    </cofactor>
</comment>
<evidence type="ECO:0000259" key="7">
    <source>
        <dbReference type="Pfam" id="PF01266"/>
    </source>
</evidence>
<keyword evidence="6" id="KW-0472">Membrane</keyword>
<keyword evidence="5" id="KW-0560">Oxidoreductase</keyword>
<dbReference type="InterPro" id="IPR045170">
    <property type="entry name" value="MTOX"/>
</dbReference>
<evidence type="ECO:0000256" key="3">
    <source>
        <dbReference type="ARBA" id="ARBA00022630"/>
    </source>
</evidence>
<feature type="transmembrane region" description="Helical" evidence="6">
    <location>
        <begin position="12"/>
        <end position="30"/>
    </location>
</feature>
<dbReference type="Gene3D" id="3.30.9.10">
    <property type="entry name" value="D-Amino Acid Oxidase, subunit A, domain 2"/>
    <property type="match status" value="2"/>
</dbReference>
<proteinExistence type="inferred from homology"/>